<dbReference type="Gene3D" id="2.30.30.140">
    <property type="match status" value="5"/>
</dbReference>
<evidence type="ECO:0000256" key="3">
    <source>
        <dbReference type="ARBA" id="ARBA00022737"/>
    </source>
</evidence>
<dbReference type="PANTHER" id="PTHR12247">
    <property type="entry name" value="POLYCOMB GROUP PROTEIN"/>
    <property type="match status" value="1"/>
</dbReference>
<dbReference type="PROSITE" id="PS51079">
    <property type="entry name" value="MBT"/>
    <property type="match status" value="3"/>
</dbReference>
<dbReference type="OrthoDB" id="5917609at2759"/>
<evidence type="ECO:0000313" key="8">
    <source>
        <dbReference type="EMBL" id="CAG04124.1"/>
    </source>
</evidence>
<reference evidence="8" key="2">
    <citation type="submission" date="2004-02" db="EMBL/GenBank/DDBJ databases">
        <authorList>
            <consortium name="Genoscope"/>
            <consortium name="Whitehead Institute Centre for Genome Research"/>
        </authorList>
    </citation>
    <scope>NUCLEOTIDE SEQUENCE</scope>
</reference>
<dbReference type="InterPro" id="IPR013761">
    <property type="entry name" value="SAM/pointed_sf"/>
</dbReference>
<dbReference type="CDD" id="cd20118">
    <property type="entry name" value="MBT_SFMBT2_rpt4"/>
    <property type="match status" value="1"/>
</dbReference>
<dbReference type="InterPro" id="IPR050548">
    <property type="entry name" value="PcG_chromatin_remod_factors"/>
</dbReference>
<feature type="repeat" description="MBT" evidence="5">
    <location>
        <begin position="5"/>
        <end position="105"/>
    </location>
</feature>
<evidence type="ECO:0000256" key="6">
    <source>
        <dbReference type="SAM" id="MobiDB-lite"/>
    </source>
</evidence>
<dbReference type="GO" id="GO:0003682">
    <property type="term" value="F:chromatin binding"/>
    <property type="evidence" value="ECO:0007669"/>
    <property type="project" value="TreeGrafter"/>
</dbReference>
<dbReference type="Pfam" id="PF02820">
    <property type="entry name" value="MBT"/>
    <property type="match status" value="3"/>
</dbReference>
<dbReference type="Pfam" id="PF12140">
    <property type="entry name" value="SLED"/>
    <property type="match status" value="1"/>
</dbReference>
<feature type="repeat" description="MBT" evidence="5">
    <location>
        <begin position="120"/>
        <end position="225"/>
    </location>
</feature>
<comment type="subcellular location">
    <subcellularLocation>
        <location evidence="1">Nucleus</location>
    </subcellularLocation>
</comment>
<dbReference type="InterPro" id="IPR047355">
    <property type="entry name" value="MBT_SFMBT2_rpt4"/>
</dbReference>
<dbReference type="GO" id="GO:0045892">
    <property type="term" value="P:negative regulation of DNA-templated transcription"/>
    <property type="evidence" value="ECO:0007669"/>
    <property type="project" value="TreeGrafter"/>
</dbReference>
<evidence type="ECO:0000256" key="2">
    <source>
        <dbReference type="ARBA" id="ARBA00022491"/>
    </source>
</evidence>
<dbReference type="SMART" id="SM00561">
    <property type="entry name" value="MBT"/>
    <property type="match status" value="4"/>
</dbReference>
<dbReference type="KEGG" id="tng:GSTEN00023755G001"/>
<feature type="region of interest" description="Disordered" evidence="6">
    <location>
        <begin position="672"/>
        <end position="726"/>
    </location>
</feature>
<keyword evidence="3" id="KW-0677">Repeat</keyword>
<reference evidence="8" key="1">
    <citation type="journal article" date="2004" name="Nature">
        <title>Genome duplication in the teleost fish Tetraodon nigroviridis reveals the early vertebrate proto-karyotype.</title>
        <authorList>
            <person name="Jaillon O."/>
            <person name="Aury J.-M."/>
            <person name="Brunet F."/>
            <person name="Petit J.-L."/>
            <person name="Stange-Thomann N."/>
            <person name="Mauceli E."/>
            <person name="Bouneau L."/>
            <person name="Fischer C."/>
            <person name="Ozouf-Costaz C."/>
            <person name="Bernot A."/>
            <person name="Nicaud S."/>
            <person name="Jaffe D."/>
            <person name="Fisher S."/>
            <person name="Lutfalla G."/>
            <person name="Dossat C."/>
            <person name="Segurens B."/>
            <person name="Dasilva C."/>
            <person name="Salanoubat M."/>
            <person name="Levy M."/>
            <person name="Boudet N."/>
            <person name="Castellano S."/>
            <person name="Anthouard V."/>
            <person name="Jubin C."/>
            <person name="Castelli V."/>
            <person name="Katinka M."/>
            <person name="Vacherie B."/>
            <person name="Biemont C."/>
            <person name="Skalli Z."/>
            <person name="Cattolico L."/>
            <person name="Poulain J."/>
            <person name="De Berardinis V."/>
            <person name="Cruaud C."/>
            <person name="Duprat S."/>
            <person name="Brottier P."/>
            <person name="Coutanceau J.-P."/>
            <person name="Gouzy J."/>
            <person name="Parra G."/>
            <person name="Lardier G."/>
            <person name="Chapple C."/>
            <person name="McKernan K.J."/>
            <person name="McEwan P."/>
            <person name="Bosak S."/>
            <person name="Kellis M."/>
            <person name="Volff J.-N."/>
            <person name="Guigo R."/>
            <person name="Zody M.C."/>
            <person name="Mesirov J."/>
            <person name="Lindblad-Toh K."/>
            <person name="Birren B."/>
            <person name="Nusbaum C."/>
            <person name="Kahn D."/>
            <person name="Robinson-Rechavi M."/>
            <person name="Laudet V."/>
            <person name="Schachter V."/>
            <person name="Quetier F."/>
            <person name="Saurin W."/>
            <person name="Scarpelli C."/>
            <person name="Wincker P."/>
            <person name="Lander E.S."/>
            <person name="Weissenbach J."/>
            <person name="Roest Crollius H."/>
        </authorList>
    </citation>
    <scope>NUCLEOTIDE SEQUENCE [LARGE SCALE GENOMIC DNA]</scope>
</reference>
<dbReference type="Gene3D" id="1.10.150.50">
    <property type="entry name" value="Transcription Factor, Ets-1"/>
    <property type="match status" value="1"/>
</dbReference>
<dbReference type="PANTHER" id="PTHR12247:SF62">
    <property type="entry name" value="SCM-LIKE WITH FOUR MBT DOMAINS PROTEIN 2"/>
    <property type="match status" value="1"/>
</dbReference>
<dbReference type="SUPFAM" id="SSF63748">
    <property type="entry name" value="Tudor/PWWP/MBT"/>
    <property type="match status" value="4"/>
</dbReference>
<accession>Q4S5F8</accession>
<dbReference type="GO" id="GO:0005634">
    <property type="term" value="C:nucleus"/>
    <property type="evidence" value="ECO:0007669"/>
    <property type="project" value="UniProtKB-SubCell"/>
</dbReference>
<keyword evidence="4" id="KW-0539">Nucleus</keyword>
<keyword evidence="2" id="KW-0678">Repressor</keyword>
<proteinExistence type="predicted"/>
<protein>
    <submittedName>
        <fullName evidence="8">Chromosome 19 SCAF14731, whole genome shotgun sequence</fullName>
    </submittedName>
</protein>
<evidence type="ECO:0000259" key="7">
    <source>
        <dbReference type="Pfam" id="PF12140"/>
    </source>
</evidence>
<dbReference type="InterPro" id="IPR038348">
    <property type="entry name" value="SLED_sf"/>
</dbReference>
<name>Q4S5F8_TETNG</name>
<dbReference type="SUPFAM" id="SSF47769">
    <property type="entry name" value="SAM/Pointed domain"/>
    <property type="match status" value="1"/>
</dbReference>
<feature type="non-terminal residue" evidence="8">
    <location>
        <position position="1"/>
    </location>
</feature>
<evidence type="ECO:0000256" key="4">
    <source>
        <dbReference type="ARBA" id="ARBA00023242"/>
    </source>
</evidence>
<dbReference type="GO" id="GO:0042393">
    <property type="term" value="F:histone binding"/>
    <property type="evidence" value="ECO:0007669"/>
    <property type="project" value="TreeGrafter"/>
</dbReference>
<sequence length="875" mass="98242">EEAEFNWEEYMEETGAAAVPHTAFRHVETSLQSSFQPGMKLEVANRSRPDSYWVASIITTCGQLLLLRFSGYGDDRKADFWCDVMTAELHPVGWCTLNNKTLAPPEDHPYLRKAIKQKYADWTEFLVQDLTGSRTAPASLLEGPLRGKNTVDLILDHSVLELQDPSDPLLYWPARVVQNVGGRLCLRYAGLTDEHCAQDIWIFYLDVRLRPLGWALENHLALEPPTALRPLKSAADWQKALEDAQLDGQKNPLPLEVFKDHVDLPGHSLRTGMKLEMVSLWEQLQICPVSVTKVYNHVYFQWCLKNGVSLERPRGYEGQDFDWAEYLKRSGTEAAPEGCFPDVSPQKRQAEAEGGARDTWQNRGFAKDMWLEAVNPHRLAEVCVAQITQVRGRLLWLRLEGVQKQLSECIVDVESMDIFPVGWCEANAYPLTSPIKAVCQKQKKIAVVQPEKQSPPSPPVETTAVNHCQPVAVDAGDAGRLCKNRPLALQYIYHLTRFSVRLQVSAGLMLTVYANDSGSGSANGRYTCSRIFVNHRCFSGPYLNKGRIAELPQAIGPGKCTLVLKELLSMLINAAYKPGRVLKELQEVQEQSWECQEETLKAKYKGKTYRSTLRIVRLAEQIPDFCRTVCLKLQCCPNLFGPVLVTDKCPENCSLQTKTKYTYYYGKKRKLSKPAAGDETPEGDVKPARRRKKRKAIFVQKKRRSAAVDYTPAGSPQVPSPSPSFRYPTMHLEAKLTVPVLVLLQDSDEDEDAELQSGSEGTSSEPRDDHTDTSSVEVTNSRPRRTAALRRAGSTGSAALQEAPVGRRRSTRSASAYGRYQPPQDRHTQDIDGQALLLLTLPTVQECMDLKLGPAIKLCHQIERVKVAFYRQFAN</sequence>
<dbReference type="Gene3D" id="3.90.1150.190">
    <property type="entry name" value="SLED domain"/>
    <property type="match status" value="1"/>
</dbReference>
<gene>
    <name evidence="8" type="ORF">GSTENG00023755001</name>
</gene>
<feature type="repeat" description="MBT" evidence="5">
    <location>
        <begin position="321"/>
        <end position="434"/>
    </location>
</feature>
<evidence type="ECO:0000256" key="5">
    <source>
        <dbReference type="PROSITE-ProRule" id="PRU00459"/>
    </source>
</evidence>
<evidence type="ECO:0000256" key="1">
    <source>
        <dbReference type="ARBA" id="ARBA00004123"/>
    </source>
</evidence>
<dbReference type="InterPro" id="IPR004092">
    <property type="entry name" value="Mbt"/>
</dbReference>
<dbReference type="EMBL" id="CAAE01014731">
    <property type="protein sequence ID" value="CAG04124.1"/>
    <property type="molecule type" value="Genomic_DNA"/>
</dbReference>
<dbReference type="AlphaFoldDB" id="Q4S5F8"/>
<feature type="compositionally biased region" description="Basic residues" evidence="6">
    <location>
        <begin position="688"/>
        <end position="705"/>
    </location>
</feature>
<feature type="domain" description="SLED" evidence="7">
    <location>
        <begin position="528"/>
        <end position="642"/>
    </location>
</feature>
<dbReference type="InterPro" id="IPR021987">
    <property type="entry name" value="SLED"/>
</dbReference>
<organism evidence="8">
    <name type="scientific">Tetraodon nigroviridis</name>
    <name type="common">Spotted green pufferfish</name>
    <name type="synonym">Chelonodon nigroviridis</name>
    <dbReference type="NCBI Taxonomy" id="99883"/>
    <lineage>
        <taxon>Eukaryota</taxon>
        <taxon>Metazoa</taxon>
        <taxon>Chordata</taxon>
        <taxon>Craniata</taxon>
        <taxon>Vertebrata</taxon>
        <taxon>Euteleostomi</taxon>
        <taxon>Actinopterygii</taxon>
        <taxon>Neopterygii</taxon>
        <taxon>Teleostei</taxon>
        <taxon>Neoteleostei</taxon>
        <taxon>Acanthomorphata</taxon>
        <taxon>Eupercaria</taxon>
        <taxon>Tetraodontiformes</taxon>
        <taxon>Tetradontoidea</taxon>
        <taxon>Tetraodontidae</taxon>
        <taxon>Tetraodon</taxon>
    </lineage>
</organism>
<feature type="region of interest" description="Disordered" evidence="6">
    <location>
        <begin position="749"/>
        <end position="828"/>
    </location>
</feature>